<feature type="compositionally biased region" description="Low complexity" evidence="3">
    <location>
        <begin position="79"/>
        <end position="99"/>
    </location>
</feature>
<proteinExistence type="predicted"/>
<dbReference type="PANTHER" id="PTHR37042:SF4">
    <property type="entry name" value="OUTER MEMBRANE PROTEIN RV1973"/>
    <property type="match status" value="1"/>
</dbReference>
<evidence type="ECO:0000313" key="7">
    <source>
        <dbReference type="Proteomes" id="UP000198859"/>
    </source>
</evidence>
<keyword evidence="4" id="KW-0812">Transmembrane</keyword>
<dbReference type="PROSITE" id="PS50076">
    <property type="entry name" value="DNAJ_2"/>
    <property type="match status" value="1"/>
</dbReference>
<evidence type="ECO:0000256" key="4">
    <source>
        <dbReference type="SAM" id="Phobius"/>
    </source>
</evidence>
<dbReference type="RefSeq" id="WP_091729517.1">
    <property type="nucleotide sequence ID" value="NZ_LT629757.1"/>
</dbReference>
<evidence type="ECO:0000259" key="5">
    <source>
        <dbReference type="PROSITE" id="PS50076"/>
    </source>
</evidence>
<keyword evidence="2 4" id="KW-0472">Membrane</keyword>
<evidence type="ECO:0000256" key="3">
    <source>
        <dbReference type="SAM" id="MobiDB-lite"/>
    </source>
</evidence>
<sequence length="280" mass="29939">MSTPRTPTWYDVLGVSREASRDEVRAAWRRATDTHEPGTPQFRTYNDAADVLLDPERRAAYDASLPADEPEPAPEPTLGSDPSAGAATGAGPEAAAATRPADDEPAAPGGVVRALGRVSTLVLAVLLVLVLGAFGVAAWAGTEIAQQQRVDDARVEAPAAAEAAAKALLSYDYRTLPADRQRASRYLTGGFEREYLKNFQLLEKQEDGTAGAAVQTKAVVKATVTGTGVIDADSDRARVLVFVNQVSEKQGQDPQIFQNRVAMSMRDVDGRWLVSDLKSY</sequence>
<gene>
    <name evidence="6" type="ORF">SAMN04488570_2210</name>
</gene>
<dbReference type="InterPro" id="IPR001623">
    <property type="entry name" value="DnaJ_domain"/>
</dbReference>
<accession>A0A1H1TE33</accession>
<dbReference type="EMBL" id="LT629757">
    <property type="protein sequence ID" value="SDS58537.1"/>
    <property type="molecule type" value="Genomic_DNA"/>
</dbReference>
<feature type="domain" description="J" evidence="5">
    <location>
        <begin position="8"/>
        <end position="65"/>
    </location>
</feature>
<comment type="subcellular location">
    <subcellularLocation>
        <location evidence="1">Membrane</location>
    </subcellularLocation>
</comment>
<evidence type="ECO:0000313" key="6">
    <source>
        <dbReference type="EMBL" id="SDS58537.1"/>
    </source>
</evidence>
<reference evidence="7" key="1">
    <citation type="submission" date="2016-10" db="EMBL/GenBank/DDBJ databases">
        <authorList>
            <person name="Varghese N."/>
            <person name="Submissions S."/>
        </authorList>
    </citation>
    <scope>NUCLEOTIDE SEQUENCE [LARGE SCALE GENOMIC DNA]</scope>
    <source>
        <strain evidence="7">DSM 22127</strain>
    </source>
</reference>
<dbReference type="AlphaFoldDB" id="A0A1H1TE33"/>
<dbReference type="GO" id="GO:0016020">
    <property type="term" value="C:membrane"/>
    <property type="evidence" value="ECO:0007669"/>
    <property type="project" value="UniProtKB-SubCell"/>
</dbReference>
<name>A0A1H1TE33_9ACTN</name>
<evidence type="ECO:0000256" key="1">
    <source>
        <dbReference type="ARBA" id="ARBA00004370"/>
    </source>
</evidence>
<dbReference type="OrthoDB" id="3829670at2"/>
<keyword evidence="4" id="KW-1133">Transmembrane helix</keyword>
<dbReference type="Proteomes" id="UP000198859">
    <property type="component" value="Chromosome I"/>
</dbReference>
<dbReference type="SUPFAM" id="SSF46565">
    <property type="entry name" value="Chaperone J-domain"/>
    <property type="match status" value="1"/>
</dbReference>
<dbReference type="PANTHER" id="PTHR37042">
    <property type="entry name" value="OUTER MEMBRANE PROTEIN RV1973"/>
    <property type="match status" value="1"/>
</dbReference>
<dbReference type="InterPro" id="IPR036869">
    <property type="entry name" value="J_dom_sf"/>
</dbReference>
<feature type="compositionally biased region" description="Basic and acidic residues" evidence="3">
    <location>
        <begin position="19"/>
        <end position="36"/>
    </location>
</feature>
<evidence type="ECO:0000256" key="2">
    <source>
        <dbReference type="ARBA" id="ARBA00023136"/>
    </source>
</evidence>
<keyword evidence="7" id="KW-1185">Reference proteome</keyword>
<organism evidence="6 7">
    <name type="scientific">Nocardioides scoriae</name>
    <dbReference type="NCBI Taxonomy" id="642780"/>
    <lineage>
        <taxon>Bacteria</taxon>
        <taxon>Bacillati</taxon>
        <taxon>Actinomycetota</taxon>
        <taxon>Actinomycetes</taxon>
        <taxon>Propionibacteriales</taxon>
        <taxon>Nocardioidaceae</taxon>
        <taxon>Nocardioides</taxon>
    </lineage>
</organism>
<dbReference type="CDD" id="cd06257">
    <property type="entry name" value="DnaJ"/>
    <property type="match status" value="1"/>
</dbReference>
<dbReference type="Gene3D" id="1.10.287.110">
    <property type="entry name" value="DnaJ domain"/>
    <property type="match status" value="1"/>
</dbReference>
<dbReference type="PRINTS" id="PR00625">
    <property type="entry name" value="JDOMAIN"/>
</dbReference>
<feature type="region of interest" description="Disordered" evidence="3">
    <location>
        <begin position="19"/>
        <end position="107"/>
    </location>
</feature>
<dbReference type="Pfam" id="PF00226">
    <property type="entry name" value="DnaJ"/>
    <property type="match status" value="1"/>
</dbReference>
<dbReference type="STRING" id="642780.SAMN04488570_2210"/>
<feature type="transmembrane region" description="Helical" evidence="4">
    <location>
        <begin position="121"/>
        <end position="140"/>
    </location>
</feature>
<protein>
    <submittedName>
        <fullName evidence="6">Mce-associated membrane protein</fullName>
    </submittedName>
</protein>